<feature type="compositionally biased region" description="Polar residues" evidence="1">
    <location>
        <begin position="146"/>
        <end position="163"/>
    </location>
</feature>
<evidence type="ECO:0000313" key="2">
    <source>
        <dbReference type="EMBL" id="VDP12545.1"/>
    </source>
</evidence>
<evidence type="ECO:0000313" key="4">
    <source>
        <dbReference type="WBParaSite" id="SBAD_0000755201-mRNA-1"/>
    </source>
</evidence>
<dbReference type="AlphaFoldDB" id="A0A183IUI2"/>
<dbReference type="EMBL" id="UZAM01010489">
    <property type="protein sequence ID" value="VDP12545.1"/>
    <property type="molecule type" value="Genomic_DNA"/>
</dbReference>
<sequence>MGIDSYGYNFGDAYGDDCYNNGGFNYGGRFDDYYDGYNGMSSGMDMGFRGGRMVRGGSMMDSPGRGVGYGQGIRSSSMGRGGRGQSFGGQSRSFRGNGTLGSARGRAGGLKRKQPDGLPNPNAKRGGMYGGGAGQGASGWSYGSAPSAQQDWTSDTFAENSFM</sequence>
<feature type="compositionally biased region" description="Low complexity" evidence="1">
    <location>
        <begin position="88"/>
        <end position="97"/>
    </location>
</feature>
<dbReference type="Proteomes" id="UP000270296">
    <property type="component" value="Unassembled WGS sequence"/>
</dbReference>
<gene>
    <name evidence="2" type="ORF">SBAD_LOCUS7279</name>
</gene>
<name>A0A183IUI2_9BILA</name>
<evidence type="ECO:0000256" key="1">
    <source>
        <dbReference type="SAM" id="MobiDB-lite"/>
    </source>
</evidence>
<reference evidence="2 3" key="2">
    <citation type="submission" date="2018-11" db="EMBL/GenBank/DDBJ databases">
        <authorList>
            <consortium name="Pathogen Informatics"/>
        </authorList>
    </citation>
    <scope>NUCLEOTIDE SEQUENCE [LARGE SCALE GENOMIC DNA]</scope>
</reference>
<protein>
    <submittedName>
        <fullName evidence="4">AKAP8</fullName>
    </submittedName>
</protein>
<dbReference type="WBParaSite" id="SBAD_0000755201-mRNA-1">
    <property type="protein sequence ID" value="SBAD_0000755201-mRNA-1"/>
    <property type="gene ID" value="SBAD_0000755201"/>
</dbReference>
<evidence type="ECO:0000313" key="3">
    <source>
        <dbReference type="Proteomes" id="UP000270296"/>
    </source>
</evidence>
<organism evidence="4">
    <name type="scientific">Soboliphyme baturini</name>
    <dbReference type="NCBI Taxonomy" id="241478"/>
    <lineage>
        <taxon>Eukaryota</taxon>
        <taxon>Metazoa</taxon>
        <taxon>Ecdysozoa</taxon>
        <taxon>Nematoda</taxon>
        <taxon>Enoplea</taxon>
        <taxon>Dorylaimia</taxon>
        <taxon>Dioctophymatida</taxon>
        <taxon>Dioctophymatoidea</taxon>
        <taxon>Soboliphymatidae</taxon>
        <taxon>Soboliphyme</taxon>
    </lineage>
</organism>
<keyword evidence="3" id="KW-1185">Reference proteome</keyword>
<feature type="compositionally biased region" description="Gly residues" evidence="1">
    <location>
        <begin position="127"/>
        <end position="137"/>
    </location>
</feature>
<reference evidence="4" key="1">
    <citation type="submission" date="2016-06" db="UniProtKB">
        <authorList>
            <consortium name="WormBaseParasite"/>
        </authorList>
    </citation>
    <scope>IDENTIFICATION</scope>
</reference>
<feature type="region of interest" description="Disordered" evidence="1">
    <location>
        <begin position="67"/>
        <end position="163"/>
    </location>
</feature>
<proteinExistence type="predicted"/>
<accession>A0A183IUI2</accession>